<dbReference type="EMBL" id="CABWKZ010000023">
    <property type="protein sequence ID" value="VXA56826.1"/>
    <property type="molecule type" value="Genomic_DNA"/>
</dbReference>
<reference evidence="1 2" key="1">
    <citation type="submission" date="2019-10" db="EMBL/GenBank/DDBJ databases">
        <authorList>
            <person name="Karimi E."/>
        </authorList>
    </citation>
    <scope>NUCLEOTIDE SEQUENCE [LARGE SCALE GENOMIC DNA]</scope>
    <source>
        <strain evidence="1">Acinetobacter sp. 8BE</strain>
    </source>
</reference>
<accession>A0A653K9X7</accession>
<sequence>MDLFLTAQNYAHFFNFLRLTPQRLIANKKSMKSQAFHAFLDE</sequence>
<name>A0A653K9X7_9GAMM</name>
<evidence type="ECO:0000313" key="1">
    <source>
        <dbReference type="EMBL" id="VXA56826.1"/>
    </source>
</evidence>
<dbReference type="AlphaFoldDB" id="A0A653K9X7"/>
<evidence type="ECO:0000313" key="2">
    <source>
        <dbReference type="Proteomes" id="UP000430404"/>
    </source>
</evidence>
<gene>
    <name evidence="1" type="ORF">ACI8B_30291</name>
</gene>
<proteinExistence type="predicted"/>
<organism evidence="1 2">
    <name type="scientific">Acinetobacter proteolyticus</name>
    <dbReference type="NCBI Taxonomy" id="1776741"/>
    <lineage>
        <taxon>Bacteria</taxon>
        <taxon>Pseudomonadati</taxon>
        <taxon>Pseudomonadota</taxon>
        <taxon>Gammaproteobacteria</taxon>
        <taxon>Moraxellales</taxon>
        <taxon>Moraxellaceae</taxon>
        <taxon>Acinetobacter</taxon>
    </lineage>
</organism>
<protein>
    <submittedName>
        <fullName evidence="1">Uncharacterized protein</fullName>
    </submittedName>
</protein>
<dbReference type="Proteomes" id="UP000430404">
    <property type="component" value="Unassembled WGS sequence"/>
</dbReference>